<keyword evidence="3" id="KW-1185">Reference proteome</keyword>
<dbReference type="EMBL" id="AAMT01000034">
    <property type="protein sequence ID" value="EAQ10508.1"/>
    <property type="molecule type" value="Genomic_DNA"/>
</dbReference>
<proteinExistence type="predicted"/>
<dbReference type="eggNOG" id="COG5389">
    <property type="taxonomic scope" value="Bacteria"/>
</dbReference>
<evidence type="ECO:0008006" key="4">
    <source>
        <dbReference type="Google" id="ProtNLM"/>
    </source>
</evidence>
<dbReference type="STRING" id="314271.RB2654_15534"/>
<feature type="region of interest" description="Disordered" evidence="1">
    <location>
        <begin position="118"/>
        <end position="142"/>
    </location>
</feature>
<dbReference type="InterPro" id="IPR007922">
    <property type="entry name" value="DciA-like"/>
</dbReference>
<evidence type="ECO:0000313" key="2">
    <source>
        <dbReference type="EMBL" id="EAQ10508.1"/>
    </source>
</evidence>
<protein>
    <recommendedName>
        <fullName evidence="4">RNA-binding protein</fullName>
    </recommendedName>
</protein>
<dbReference type="PIRSF" id="PIRSF032064">
    <property type="entry name" value="UCP032064"/>
    <property type="match status" value="1"/>
</dbReference>
<reference evidence="2 3" key="1">
    <citation type="journal article" date="2010" name="J. Bacteriol.">
        <title>Genome sequences of Pelagibaca bermudensis HTCC2601T and Maritimibacter alkaliphilus HTCC2654T, the type strains of two marine Roseobacter genera.</title>
        <authorList>
            <person name="Thrash J.C."/>
            <person name="Cho J.C."/>
            <person name="Ferriera S."/>
            <person name="Johnson J."/>
            <person name="Vergin K.L."/>
            <person name="Giovannoni S.J."/>
        </authorList>
    </citation>
    <scope>NUCLEOTIDE SEQUENCE [LARGE SCALE GENOMIC DNA]</scope>
    <source>
        <strain evidence="2 3">HTCC2654</strain>
    </source>
</reference>
<dbReference type="AlphaFoldDB" id="A3VMK6"/>
<evidence type="ECO:0000256" key="1">
    <source>
        <dbReference type="SAM" id="MobiDB-lite"/>
    </source>
</evidence>
<dbReference type="Proteomes" id="UP000002931">
    <property type="component" value="Unassembled WGS sequence"/>
</dbReference>
<dbReference type="InterPro" id="IPR010593">
    <property type="entry name" value="DUF1159"/>
</dbReference>
<accession>A3VMK6</accession>
<dbReference type="HOGENOM" id="CLU_104595_4_0_5"/>
<sequence>MTDAKTKRERRMRGFERTSKLLGSRIRKAGESRGFAVTRLITHWDEIAGEGVAQISRPVEVSYGRGGFGATLTLLTTGANAPMLEMQKEQIREKVNAVYGYAAISRIRVTQTAPTGFSEGQVEFAPRKAETPKEPDPEITSRARATADGVESEALKAALEALAANVYTRNSSKT</sequence>
<name>A3VMK6_9RHOB</name>
<comment type="caution">
    <text evidence="2">The sequence shown here is derived from an EMBL/GenBank/DDBJ whole genome shotgun (WGS) entry which is preliminary data.</text>
</comment>
<evidence type="ECO:0000313" key="3">
    <source>
        <dbReference type="Proteomes" id="UP000002931"/>
    </source>
</evidence>
<organism evidence="2 3">
    <name type="scientific">Maritimibacter alkaliphilus HTCC2654</name>
    <dbReference type="NCBI Taxonomy" id="314271"/>
    <lineage>
        <taxon>Bacteria</taxon>
        <taxon>Pseudomonadati</taxon>
        <taxon>Pseudomonadota</taxon>
        <taxon>Alphaproteobacteria</taxon>
        <taxon>Rhodobacterales</taxon>
        <taxon>Roseobacteraceae</taxon>
        <taxon>Maritimibacter</taxon>
    </lineage>
</organism>
<dbReference type="Pfam" id="PF05258">
    <property type="entry name" value="DciA"/>
    <property type="match status" value="1"/>
</dbReference>
<feature type="compositionally biased region" description="Basic and acidic residues" evidence="1">
    <location>
        <begin position="125"/>
        <end position="141"/>
    </location>
</feature>
<gene>
    <name evidence="2" type="ORF">RB2654_15534</name>
</gene>